<feature type="transmembrane region" description="Helical" evidence="6">
    <location>
        <begin position="12"/>
        <end position="30"/>
    </location>
</feature>
<dbReference type="Pfam" id="PF05425">
    <property type="entry name" value="CopD"/>
    <property type="match status" value="1"/>
</dbReference>
<name>A0A318RKM5_WILLI</name>
<evidence type="ECO:0000256" key="1">
    <source>
        <dbReference type="ARBA" id="ARBA00004651"/>
    </source>
</evidence>
<dbReference type="PANTHER" id="PTHR34820">
    <property type="entry name" value="INNER MEMBRANE PROTEIN YEBZ"/>
    <property type="match status" value="1"/>
</dbReference>
<gene>
    <name evidence="8" type="ORF">DFR67_104157</name>
</gene>
<evidence type="ECO:0000256" key="4">
    <source>
        <dbReference type="ARBA" id="ARBA00022989"/>
    </source>
</evidence>
<comment type="subcellular location">
    <subcellularLocation>
        <location evidence="1">Cell membrane</location>
        <topology evidence="1">Multi-pass membrane protein</topology>
    </subcellularLocation>
</comment>
<dbReference type="InterPro" id="IPR032694">
    <property type="entry name" value="CopC/D"/>
</dbReference>
<dbReference type="RefSeq" id="WP_110469030.1">
    <property type="nucleotide sequence ID" value="NZ_QJSP01000004.1"/>
</dbReference>
<feature type="transmembrane region" description="Helical" evidence="6">
    <location>
        <begin position="42"/>
        <end position="61"/>
    </location>
</feature>
<accession>A0A318RKM5</accession>
<dbReference type="PANTHER" id="PTHR34820:SF4">
    <property type="entry name" value="INNER MEMBRANE PROTEIN YEBZ"/>
    <property type="match status" value="1"/>
</dbReference>
<dbReference type="GO" id="GO:0005886">
    <property type="term" value="C:plasma membrane"/>
    <property type="evidence" value="ECO:0007669"/>
    <property type="project" value="UniProtKB-SubCell"/>
</dbReference>
<keyword evidence="2" id="KW-1003">Cell membrane</keyword>
<keyword evidence="3 6" id="KW-0812">Transmembrane</keyword>
<comment type="caution">
    <text evidence="8">The sequence shown here is derived from an EMBL/GenBank/DDBJ whole genome shotgun (WGS) entry which is preliminary data.</text>
</comment>
<feature type="transmembrane region" description="Helical" evidence="6">
    <location>
        <begin position="73"/>
        <end position="94"/>
    </location>
</feature>
<evidence type="ECO:0000256" key="3">
    <source>
        <dbReference type="ARBA" id="ARBA00022692"/>
    </source>
</evidence>
<feature type="transmembrane region" description="Helical" evidence="6">
    <location>
        <begin position="241"/>
        <end position="261"/>
    </location>
</feature>
<feature type="transmembrane region" description="Helical" evidence="6">
    <location>
        <begin position="282"/>
        <end position="302"/>
    </location>
</feature>
<reference evidence="8 9" key="1">
    <citation type="submission" date="2018-06" db="EMBL/GenBank/DDBJ databases">
        <title>Genomic Encyclopedia of Type Strains, Phase IV (KMG-IV): sequencing the most valuable type-strain genomes for metagenomic binning, comparative biology and taxonomic classification.</title>
        <authorList>
            <person name="Goeker M."/>
        </authorList>
    </citation>
    <scope>NUCLEOTIDE SEQUENCE [LARGE SCALE GENOMIC DNA]</scope>
    <source>
        <strain evidence="8 9">DSM 45521</strain>
    </source>
</reference>
<protein>
    <submittedName>
        <fullName evidence="8">Putative copper resistance protein D</fullName>
    </submittedName>
</protein>
<evidence type="ECO:0000259" key="7">
    <source>
        <dbReference type="Pfam" id="PF05425"/>
    </source>
</evidence>
<keyword evidence="9" id="KW-1185">Reference proteome</keyword>
<feature type="domain" description="Copper resistance protein D" evidence="7">
    <location>
        <begin position="205"/>
        <end position="302"/>
    </location>
</feature>
<keyword evidence="5 6" id="KW-0472">Membrane</keyword>
<dbReference type="GO" id="GO:0006825">
    <property type="term" value="P:copper ion transport"/>
    <property type="evidence" value="ECO:0007669"/>
    <property type="project" value="InterPro"/>
</dbReference>
<dbReference type="InterPro" id="IPR008457">
    <property type="entry name" value="Cu-R_CopD_dom"/>
</dbReference>
<keyword evidence="4 6" id="KW-1133">Transmembrane helix</keyword>
<proteinExistence type="predicted"/>
<evidence type="ECO:0000256" key="6">
    <source>
        <dbReference type="SAM" id="Phobius"/>
    </source>
</evidence>
<sequence>MPAAGTIRRGWLVGAVPAAWLGVALCWLLARPSGPELDAPATAVAICAAITVLGLTSLRVLGGEPTEPRTLRLTAILAGVWFVAALVAAWLGVAERTGRSPGSVGAADFVRVSGATPALIGTGCALLVAVFAVVWMYRPTMAVPEAAAAVTALGLLIGPVTGHLGQQTGGPILVAVHVLAAGWWCGALASMALTVRGRKGWATSLPLFSGYAQWCVLVLFLTGVVAAFLELDSLGEMTSTGYGRILLAKSAGLAVLMIVAFTQRTTWLPGARAHRIDEDTSVRRALVEVVLMAVVIGLAAGLGTTAPD</sequence>
<dbReference type="Proteomes" id="UP000247591">
    <property type="component" value="Unassembled WGS sequence"/>
</dbReference>
<evidence type="ECO:0000256" key="5">
    <source>
        <dbReference type="ARBA" id="ARBA00023136"/>
    </source>
</evidence>
<feature type="transmembrane region" description="Helical" evidence="6">
    <location>
        <begin position="142"/>
        <end position="160"/>
    </location>
</feature>
<evidence type="ECO:0000256" key="2">
    <source>
        <dbReference type="ARBA" id="ARBA00022475"/>
    </source>
</evidence>
<evidence type="ECO:0000313" key="8">
    <source>
        <dbReference type="EMBL" id="PYE18578.1"/>
    </source>
</evidence>
<organism evidence="8 9">
    <name type="scientific">Williamsia limnetica</name>
    <dbReference type="NCBI Taxonomy" id="882452"/>
    <lineage>
        <taxon>Bacteria</taxon>
        <taxon>Bacillati</taxon>
        <taxon>Actinomycetota</taxon>
        <taxon>Actinomycetes</taxon>
        <taxon>Mycobacteriales</taxon>
        <taxon>Nocardiaceae</taxon>
        <taxon>Williamsia</taxon>
    </lineage>
</organism>
<feature type="transmembrane region" description="Helical" evidence="6">
    <location>
        <begin position="114"/>
        <end position="135"/>
    </location>
</feature>
<dbReference type="OrthoDB" id="4641923at2"/>
<evidence type="ECO:0000313" key="9">
    <source>
        <dbReference type="Proteomes" id="UP000247591"/>
    </source>
</evidence>
<feature type="transmembrane region" description="Helical" evidence="6">
    <location>
        <begin position="172"/>
        <end position="195"/>
    </location>
</feature>
<dbReference type="EMBL" id="QJSP01000004">
    <property type="protein sequence ID" value="PYE18578.1"/>
    <property type="molecule type" value="Genomic_DNA"/>
</dbReference>
<dbReference type="AlphaFoldDB" id="A0A318RKM5"/>
<feature type="transmembrane region" description="Helical" evidence="6">
    <location>
        <begin position="207"/>
        <end position="229"/>
    </location>
</feature>